<gene>
    <name evidence="2" type="ORF">OCTVUL_1B008292</name>
</gene>
<accession>A0AA36EX71</accession>
<evidence type="ECO:0000256" key="1">
    <source>
        <dbReference type="SAM" id="Phobius"/>
    </source>
</evidence>
<dbReference type="EMBL" id="OX597815">
    <property type="protein sequence ID" value="CAI9717621.1"/>
    <property type="molecule type" value="Genomic_DNA"/>
</dbReference>
<sequence length="228" mass="25695">MLAYYLMESKPSLRDQITVFELMKSDETNYEKANVYNNLLMLPNVLTTTVEISTKSYDTWGISLQEILFFGFAPATCTVNGQLYQSESQKMISICLNKSENTEHNLSFFLYNRKHISGTILTNQMTTTDDSLTTESNGSKCICHCNKTPIIPSETEEQLEKRMQETRKELTVEKKATSQYLATKISAPDERTSSQTMGVVAIVMLSVVGGLIVIPDVLSLIKNISERF</sequence>
<keyword evidence="1" id="KW-0472">Membrane</keyword>
<keyword evidence="3" id="KW-1185">Reference proteome</keyword>
<dbReference type="AlphaFoldDB" id="A0AA36EX71"/>
<keyword evidence="1" id="KW-0812">Transmembrane</keyword>
<organism evidence="2 3">
    <name type="scientific">Octopus vulgaris</name>
    <name type="common">Common octopus</name>
    <dbReference type="NCBI Taxonomy" id="6645"/>
    <lineage>
        <taxon>Eukaryota</taxon>
        <taxon>Metazoa</taxon>
        <taxon>Spiralia</taxon>
        <taxon>Lophotrochozoa</taxon>
        <taxon>Mollusca</taxon>
        <taxon>Cephalopoda</taxon>
        <taxon>Coleoidea</taxon>
        <taxon>Octopodiformes</taxon>
        <taxon>Octopoda</taxon>
        <taxon>Incirrata</taxon>
        <taxon>Octopodidae</taxon>
        <taxon>Octopus</taxon>
    </lineage>
</organism>
<keyword evidence="1" id="KW-1133">Transmembrane helix</keyword>
<dbReference type="Proteomes" id="UP001162480">
    <property type="component" value="Chromosome 2"/>
</dbReference>
<reference evidence="2" key="1">
    <citation type="submission" date="2023-08" db="EMBL/GenBank/DDBJ databases">
        <authorList>
            <person name="Alioto T."/>
            <person name="Alioto T."/>
            <person name="Gomez Garrido J."/>
        </authorList>
    </citation>
    <scope>NUCLEOTIDE SEQUENCE</scope>
</reference>
<protein>
    <submittedName>
        <fullName evidence="2">Uncharacterized protein</fullName>
    </submittedName>
</protein>
<evidence type="ECO:0000313" key="2">
    <source>
        <dbReference type="EMBL" id="CAI9717621.1"/>
    </source>
</evidence>
<proteinExistence type="predicted"/>
<feature type="transmembrane region" description="Helical" evidence="1">
    <location>
        <begin position="197"/>
        <end position="221"/>
    </location>
</feature>
<name>A0AA36EX71_OCTVU</name>
<evidence type="ECO:0000313" key="3">
    <source>
        <dbReference type="Proteomes" id="UP001162480"/>
    </source>
</evidence>